<dbReference type="EMBL" id="BLXT01002861">
    <property type="protein sequence ID" value="GFN98703.1"/>
    <property type="molecule type" value="Genomic_DNA"/>
</dbReference>
<organism evidence="1 2">
    <name type="scientific">Plakobranchus ocellatus</name>
    <dbReference type="NCBI Taxonomy" id="259542"/>
    <lineage>
        <taxon>Eukaryota</taxon>
        <taxon>Metazoa</taxon>
        <taxon>Spiralia</taxon>
        <taxon>Lophotrochozoa</taxon>
        <taxon>Mollusca</taxon>
        <taxon>Gastropoda</taxon>
        <taxon>Heterobranchia</taxon>
        <taxon>Euthyneura</taxon>
        <taxon>Panpulmonata</taxon>
        <taxon>Sacoglossa</taxon>
        <taxon>Placobranchoidea</taxon>
        <taxon>Plakobranchidae</taxon>
        <taxon>Plakobranchus</taxon>
    </lineage>
</organism>
<evidence type="ECO:0000313" key="2">
    <source>
        <dbReference type="Proteomes" id="UP000735302"/>
    </source>
</evidence>
<comment type="caution">
    <text evidence="1">The sequence shown here is derived from an EMBL/GenBank/DDBJ whole genome shotgun (WGS) entry which is preliminary data.</text>
</comment>
<evidence type="ECO:0000313" key="1">
    <source>
        <dbReference type="EMBL" id="GFN98703.1"/>
    </source>
</evidence>
<protein>
    <submittedName>
        <fullName evidence="1">Uncharacterized protein</fullName>
    </submittedName>
</protein>
<accession>A0AAV3ZWA7</accession>
<proteinExistence type="predicted"/>
<dbReference type="AlphaFoldDB" id="A0AAV3ZWA7"/>
<sequence length="98" mass="11027">MAPFSPVFVNGYAIFNSKHLQRKNPRTGLLNNIRNSIYLGGFTSRSSLGKSFWHSLWYAVMKLVCLMSILGLDLRALGSVRLVNAHVAVYTRRPFIGL</sequence>
<keyword evidence="2" id="KW-1185">Reference proteome</keyword>
<dbReference type="Proteomes" id="UP000735302">
    <property type="component" value="Unassembled WGS sequence"/>
</dbReference>
<name>A0AAV3ZWA7_9GAST</name>
<gene>
    <name evidence="1" type="ORF">PoB_002520900</name>
</gene>
<reference evidence="1 2" key="1">
    <citation type="journal article" date="2021" name="Elife">
        <title>Chloroplast acquisition without the gene transfer in kleptoplastic sea slugs, Plakobranchus ocellatus.</title>
        <authorList>
            <person name="Maeda T."/>
            <person name="Takahashi S."/>
            <person name="Yoshida T."/>
            <person name="Shimamura S."/>
            <person name="Takaki Y."/>
            <person name="Nagai Y."/>
            <person name="Toyoda A."/>
            <person name="Suzuki Y."/>
            <person name="Arimoto A."/>
            <person name="Ishii H."/>
            <person name="Satoh N."/>
            <person name="Nishiyama T."/>
            <person name="Hasebe M."/>
            <person name="Maruyama T."/>
            <person name="Minagawa J."/>
            <person name="Obokata J."/>
            <person name="Shigenobu S."/>
        </authorList>
    </citation>
    <scope>NUCLEOTIDE SEQUENCE [LARGE SCALE GENOMIC DNA]</scope>
</reference>